<evidence type="ECO:0000256" key="1">
    <source>
        <dbReference type="SAM" id="MobiDB-lite"/>
    </source>
</evidence>
<gene>
    <name evidence="2" type="ORF">AVEN_76135_1</name>
</gene>
<feature type="region of interest" description="Disordered" evidence="1">
    <location>
        <begin position="170"/>
        <end position="204"/>
    </location>
</feature>
<feature type="compositionally biased region" description="Polar residues" evidence="1">
    <location>
        <begin position="183"/>
        <end position="197"/>
    </location>
</feature>
<dbReference type="SUPFAM" id="SSF50978">
    <property type="entry name" value="WD40 repeat-like"/>
    <property type="match status" value="1"/>
</dbReference>
<evidence type="ECO:0000313" key="2">
    <source>
        <dbReference type="EMBL" id="GBM81970.1"/>
    </source>
</evidence>
<accession>A0A4Y2IWD6</accession>
<dbReference type="Proteomes" id="UP000499080">
    <property type="component" value="Unassembled WGS sequence"/>
</dbReference>
<protein>
    <recommendedName>
        <fullName evidence="4">WD repeat-containing protein 52</fullName>
    </recommendedName>
</protein>
<dbReference type="Gene3D" id="2.130.10.10">
    <property type="entry name" value="YVTN repeat-like/Quinoprotein amine dehydrogenase"/>
    <property type="match status" value="1"/>
</dbReference>
<dbReference type="InterPro" id="IPR015943">
    <property type="entry name" value="WD40/YVTN_repeat-like_dom_sf"/>
</dbReference>
<evidence type="ECO:0008006" key="4">
    <source>
        <dbReference type="Google" id="ProtNLM"/>
    </source>
</evidence>
<feature type="region of interest" description="Disordered" evidence="1">
    <location>
        <begin position="116"/>
        <end position="158"/>
    </location>
</feature>
<dbReference type="InterPro" id="IPR036322">
    <property type="entry name" value="WD40_repeat_dom_sf"/>
</dbReference>
<sequence>MDDEESFSNLEKVDTEDGTSEVVQELPKLAGNITDMTMCTIYPLLALTSDTGLVSIYNWIAKEILCTYSYSLSATTIIWPNKKLDGVGASLIVGFGDGTLRWLTLVKEDEKQTQEQNLDLLEKEKDAVIEEREKTTQEEDKTKTSEENPEENLDLNISKKQEISTSEQFLNERSVDDKEQDDSSQNLQHKCSQQMHQQIADDEKEEDEVYNLKLQAVTKPHTSAVCCLGVNEESLLLVSQGLDSKLFFFYLKDFNLIPLGFYINNHLVNSFEWLNYGSDSEIDQDTKRLLIFCKHSYILEVDIPNIFSGEADDSCLSYCIEKFNCQLYKINGLLKCHELGDRISDVNLDEVSDVGRDVLINLKYKEKKSNFLLLLKLLFFETFYYL</sequence>
<dbReference type="AlphaFoldDB" id="A0A4Y2IWD6"/>
<comment type="caution">
    <text evidence="2">The sequence shown here is derived from an EMBL/GenBank/DDBJ whole genome shotgun (WGS) entry which is preliminary data.</text>
</comment>
<dbReference type="EMBL" id="BGPR01002979">
    <property type="protein sequence ID" value="GBM81970.1"/>
    <property type="molecule type" value="Genomic_DNA"/>
</dbReference>
<keyword evidence="3" id="KW-1185">Reference proteome</keyword>
<reference evidence="2 3" key="1">
    <citation type="journal article" date="2019" name="Sci. Rep.">
        <title>Orb-weaving spider Araneus ventricosus genome elucidates the spidroin gene catalogue.</title>
        <authorList>
            <person name="Kono N."/>
            <person name="Nakamura H."/>
            <person name="Ohtoshi R."/>
            <person name="Moran D.A.P."/>
            <person name="Shinohara A."/>
            <person name="Yoshida Y."/>
            <person name="Fujiwara M."/>
            <person name="Mori M."/>
            <person name="Tomita M."/>
            <person name="Arakawa K."/>
        </authorList>
    </citation>
    <scope>NUCLEOTIDE SEQUENCE [LARGE SCALE GENOMIC DNA]</scope>
</reference>
<organism evidence="2 3">
    <name type="scientific">Araneus ventricosus</name>
    <name type="common">Orbweaver spider</name>
    <name type="synonym">Epeira ventricosa</name>
    <dbReference type="NCBI Taxonomy" id="182803"/>
    <lineage>
        <taxon>Eukaryota</taxon>
        <taxon>Metazoa</taxon>
        <taxon>Ecdysozoa</taxon>
        <taxon>Arthropoda</taxon>
        <taxon>Chelicerata</taxon>
        <taxon>Arachnida</taxon>
        <taxon>Araneae</taxon>
        <taxon>Araneomorphae</taxon>
        <taxon>Entelegynae</taxon>
        <taxon>Araneoidea</taxon>
        <taxon>Araneidae</taxon>
        <taxon>Araneus</taxon>
    </lineage>
</organism>
<feature type="compositionally biased region" description="Basic and acidic residues" evidence="1">
    <location>
        <begin position="120"/>
        <end position="146"/>
    </location>
</feature>
<name>A0A4Y2IWD6_ARAVE</name>
<proteinExistence type="predicted"/>
<evidence type="ECO:0000313" key="3">
    <source>
        <dbReference type="Proteomes" id="UP000499080"/>
    </source>
</evidence>
<dbReference type="OrthoDB" id="6435643at2759"/>